<dbReference type="RefSeq" id="WP_085099921.1">
    <property type="nucleotide sequence ID" value="NZ_LQPK01000005.1"/>
</dbReference>
<name>A0ABX3VU97_9MYCO</name>
<organism evidence="1 2">
    <name type="scientific">Mycobacterium paraense</name>
    <dbReference type="NCBI Taxonomy" id="767916"/>
    <lineage>
        <taxon>Bacteria</taxon>
        <taxon>Bacillati</taxon>
        <taxon>Actinomycetota</taxon>
        <taxon>Actinomycetes</taxon>
        <taxon>Mycobacteriales</taxon>
        <taxon>Mycobacteriaceae</taxon>
        <taxon>Mycobacterium</taxon>
        <taxon>Mycobacterium simiae complex</taxon>
    </lineage>
</organism>
<protein>
    <submittedName>
        <fullName evidence="1">Uncharacterized protein</fullName>
    </submittedName>
</protein>
<comment type="caution">
    <text evidence="1">The sequence shown here is derived from an EMBL/GenBank/DDBJ whole genome shotgun (WGS) entry which is preliminary data.</text>
</comment>
<evidence type="ECO:0000313" key="2">
    <source>
        <dbReference type="Proteomes" id="UP000193801"/>
    </source>
</evidence>
<reference evidence="1 2" key="1">
    <citation type="journal article" date="2015" name="Emerg. Microbes Infect.">
        <title>Characterization of 17 strains belonging to the Mycobacterium simiae complex and description of Mycobacterium paraense sp. nov.</title>
        <authorList>
            <person name="Fusco da Costa A.R."/>
            <person name="Fedrizzi T."/>
            <person name="Lopes M.L."/>
            <person name="Pecorari M."/>
            <person name="Oliveira da Costa W.L."/>
            <person name="Giacobazzi E."/>
            <person name="da Costa Bahia J.R."/>
            <person name="De Sanctis V."/>
            <person name="Batista Lima K.V."/>
            <person name="Bertorelli R."/>
            <person name="Grottola A."/>
            <person name="Fabio A."/>
            <person name="Mariottini A."/>
            <person name="Ferretti P."/>
            <person name="Di Leva F."/>
            <person name="Fregni Serpini G."/>
            <person name="Tagliazucchi S."/>
            <person name="Rumpianesi F."/>
            <person name="Jousson O."/>
            <person name="Segata N."/>
            <person name="Tortoli E."/>
        </authorList>
    </citation>
    <scope>NUCLEOTIDE SEQUENCE [LARGE SCALE GENOMIC DNA]</scope>
    <source>
        <strain evidence="1 2">FI-07156</strain>
    </source>
</reference>
<gene>
    <name evidence="1" type="ORF">AWB91_08930</name>
</gene>
<accession>A0ABX3VU97</accession>
<dbReference type="EMBL" id="LQPK01000005">
    <property type="protein sequence ID" value="ORW33240.1"/>
    <property type="molecule type" value="Genomic_DNA"/>
</dbReference>
<sequence length="139" mass="15292">MTTPIKAGQEFRDELVAEYDRHEWHAPQEYGVVSLGDVLDSLLAAAAELAWHGIEIHVAETTRESGETFYLTKRPNPDGTFELVTGPVEGRDVGFFLLGAKYAAGVLQPGSYERRKKSRRGRPIPGLTITVQPLIEDGG</sequence>
<evidence type="ECO:0000313" key="1">
    <source>
        <dbReference type="EMBL" id="ORW33240.1"/>
    </source>
</evidence>
<dbReference type="Proteomes" id="UP000193801">
    <property type="component" value="Unassembled WGS sequence"/>
</dbReference>
<keyword evidence="2" id="KW-1185">Reference proteome</keyword>
<proteinExistence type="predicted"/>